<dbReference type="GO" id="GO:0004129">
    <property type="term" value="F:cytochrome-c oxidase activity"/>
    <property type="evidence" value="ECO:0007669"/>
    <property type="project" value="UniProtKB-EC"/>
</dbReference>
<evidence type="ECO:0000256" key="4">
    <source>
        <dbReference type="ARBA" id="ARBA00022475"/>
    </source>
</evidence>
<evidence type="ECO:0000256" key="11">
    <source>
        <dbReference type="SAM" id="Phobius"/>
    </source>
</evidence>
<keyword evidence="6 11" id="KW-1133">Transmembrane helix</keyword>
<dbReference type="EMBL" id="LIBJ01000006">
    <property type="protein sequence ID" value="KRO49501.1"/>
    <property type="molecule type" value="Genomic_DNA"/>
</dbReference>
<feature type="transmembrane region" description="Helical" evidence="11">
    <location>
        <begin position="74"/>
        <end position="95"/>
    </location>
</feature>
<dbReference type="Proteomes" id="UP000051017">
    <property type="component" value="Unassembled WGS sequence"/>
</dbReference>
<dbReference type="PANTHER" id="PTHR11403">
    <property type="entry name" value="CYTOCHROME C OXIDASE SUBUNIT III"/>
    <property type="match status" value="1"/>
</dbReference>
<evidence type="ECO:0000256" key="2">
    <source>
        <dbReference type="ARBA" id="ARBA00010581"/>
    </source>
</evidence>
<evidence type="ECO:0000256" key="5">
    <source>
        <dbReference type="ARBA" id="ARBA00022692"/>
    </source>
</evidence>
<dbReference type="InterPro" id="IPR024791">
    <property type="entry name" value="Cyt_c/ubiquinol_Oxase_su3"/>
</dbReference>
<dbReference type="GO" id="GO:0019646">
    <property type="term" value="P:aerobic electron transport chain"/>
    <property type="evidence" value="ECO:0007669"/>
    <property type="project" value="InterPro"/>
</dbReference>
<evidence type="ECO:0000256" key="1">
    <source>
        <dbReference type="ARBA" id="ARBA00004651"/>
    </source>
</evidence>
<dbReference type="GO" id="GO:0005886">
    <property type="term" value="C:plasma membrane"/>
    <property type="evidence" value="ECO:0007669"/>
    <property type="project" value="UniProtKB-SubCell"/>
</dbReference>
<evidence type="ECO:0000256" key="7">
    <source>
        <dbReference type="ARBA" id="ARBA00023136"/>
    </source>
</evidence>
<evidence type="ECO:0000256" key="8">
    <source>
        <dbReference type="ARBA" id="ARBA00031400"/>
    </source>
</evidence>
<keyword evidence="4" id="KW-1003">Cell membrane</keyword>
<sequence length="204" mass="21943">MSTATSRALPSGASPAPRSSILVATSAVAAAGTMLMFGMLAMWFKFRDASPLRESARGKMIHNWLPADIKIPEVATNTMAFTMVIACVMAQWAVYSTRRNDSSHATVALAITAVIGIAAINAQVAVYLQMEMGLTDGAYQTMFYAVTGTMLALLVTGVAFSVITMFRAVAGRLGDSSVMSAHALYWYFLTAVFIALWFVVYVQK</sequence>
<feature type="transmembrane region" description="Helical" evidence="11">
    <location>
        <begin position="184"/>
        <end position="202"/>
    </location>
</feature>
<comment type="caution">
    <text evidence="13">The sequence shown here is derived from an EMBL/GenBank/DDBJ whole genome shotgun (WGS) entry which is preliminary data.</text>
</comment>
<dbReference type="InterPro" id="IPR013833">
    <property type="entry name" value="Cyt_c_oxidase_su3_a-hlx"/>
</dbReference>
<name>A0A0R2QM75_9ACTN</name>
<evidence type="ECO:0000313" key="13">
    <source>
        <dbReference type="EMBL" id="KRO49501.1"/>
    </source>
</evidence>
<evidence type="ECO:0000313" key="14">
    <source>
        <dbReference type="Proteomes" id="UP000051017"/>
    </source>
</evidence>
<feature type="transmembrane region" description="Helical" evidence="11">
    <location>
        <begin position="107"/>
        <end position="130"/>
    </location>
</feature>
<feature type="domain" description="Heme-copper oxidase subunit III family profile" evidence="12">
    <location>
        <begin position="1"/>
        <end position="204"/>
    </location>
</feature>
<gene>
    <name evidence="13" type="ORF">ABR75_03425</name>
</gene>
<comment type="similarity">
    <text evidence="2 10">Belongs to the cytochrome c oxidase subunit 3 family.</text>
</comment>
<feature type="transmembrane region" description="Helical" evidence="11">
    <location>
        <begin position="142"/>
        <end position="163"/>
    </location>
</feature>
<keyword evidence="5 10" id="KW-0812">Transmembrane</keyword>
<comment type="subcellular location">
    <subcellularLocation>
        <location evidence="1 10">Cell membrane</location>
        <topology evidence="1 10">Multi-pass membrane protein</topology>
    </subcellularLocation>
</comment>
<dbReference type="PROSITE" id="PS50253">
    <property type="entry name" value="COX3"/>
    <property type="match status" value="1"/>
</dbReference>
<reference evidence="13 14" key="1">
    <citation type="submission" date="2015-10" db="EMBL/GenBank/DDBJ databases">
        <title>Metagenome-Assembled Genomes uncover a global brackish microbiome.</title>
        <authorList>
            <person name="Hugerth L.W."/>
            <person name="Larsson J."/>
            <person name="Alneberg J."/>
            <person name="Lindh M.V."/>
            <person name="Legrand C."/>
            <person name="Pinhassi J."/>
            <person name="Andersson A.F."/>
        </authorList>
    </citation>
    <scope>NUCLEOTIDE SEQUENCE [LARGE SCALE GENOMIC DNA]</scope>
    <source>
        <strain evidence="13">BACL6 MAG-120924-bin43</strain>
    </source>
</reference>
<protein>
    <recommendedName>
        <fullName evidence="3">cytochrome-c oxidase</fullName>
        <ecNumber evidence="3">7.1.1.9</ecNumber>
    </recommendedName>
    <alternativeName>
        <fullName evidence="8">Cytochrome aa3 subunit 3</fullName>
    </alternativeName>
    <alternativeName>
        <fullName evidence="9">Cytochrome c oxidase polypeptide III</fullName>
    </alternativeName>
</protein>
<dbReference type="EC" id="7.1.1.9" evidence="3"/>
<dbReference type="InterPro" id="IPR000298">
    <property type="entry name" value="Cyt_c_oxidase-like_su3"/>
</dbReference>
<evidence type="ECO:0000256" key="3">
    <source>
        <dbReference type="ARBA" id="ARBA00012949"/>
    </source>
</evidence>
<evidence type="ECO:0000256" key="6">
    <source>
        <dbReference type="ARBA" id="ARBA00022989"/>
    </source>
</evidence>
<dbReference type="SUPFAM" id="SSF81452">
    <property type="entry name" value="Cytochrome c oxidase subunit III-like"/>
    <property type="match status" value="1"/>
</dbReference>
<keyword evidence="7 11" id="KW-0472">Membrane</keyword>
<proteinExistence type="inferred from homology"/>
<dbReference type="InterPro" id="IPR035973">
    <property type="entry name" value="Cyt_c_oxidase_su3-like_sf"/>
</dbReference>
<dbReference type="AlphaFoldDB" id="A0A0R2QM75"/>
<evidence type="ECO:0000256" key="9">
    <source>
        <dbReference type="ARBA" id="ARBA00031625"/>
    </source>
</evidence>
<organism evidence="13 14">
    <name type="scientific">Acidimicrobiia bacterium BACL6 MAG-120924-bin43</name>
    <dbReference type="NCBI Taxonomy" id="1655583"/>
    <lineage>
        <taxon>Bacteria</taxon>
        <taxon>Bacillati</taxon>
        <taxon>Actinomycetota</taxon>
        <taxon>Acidimicrobiia</taxon>
        <taxon>acIV cluster</taxon>
    </lineage>
</organism>
<dbReference type="Gene3D" id="1.20.120.80">
    <property type="entry name" value="Cytochrome c oxidase, subunit III, four-helix bundle"/>
    <property type="match status" value="1"/>
</dbReference>
<feature type="transmembrane region" description="Helical" evidence="11">
    <location>
        <begin position="21"/>
        <end position="44"/>
    </location>
</feature>
<dbReference type="PANTHER" id="PTHR11403:SF2">
    <property type="entry name" value="CYTOCHROME BO(3) UBIQUINOL OXIDASE SUBUNIT 3"/>
    <property type="match status" value="1"/>
</dbReference>
<dbReference type="Pfam" id="PF00510">
    <property type="entry name" value="COX3"/>
    <property type="match status" value="1"/>
</dbReference>
<accession>A0A0R2QM75</accession>
<evidence type="ECO:0000256" key="10">
    <source>
        <dbReference type="RuleBase" id="RU003376"/>
    </source>
</evidence>
<evidence type="ECO:0000259" key="12">
    <source>
        <dbReference type="PROSITE" id="PS50253"/>
    </source>
</evidence>